<reference evidence="2" key="1">
    <citation type="submission" date="2021-05" db="EMBL/GenBank/DDBJ databases">
        <authorList>
            <person name="Pietrasiak N."/>
            <person name="Ward R."/>
            <person name="Stajich J.E."/>
            <person name="Kurbessoian T."/>
        </authorList>
    </citation>
    <scope>NUCLEOTIDE SEQUENCE</scope>
    <source>
        <strain evidence="2">UHER 2000/2452</strain>
    </source>
</reference>
<reference evidence="2" key="2">
    <citation type="journal article" date="2022" name="Microbiol. Resour. Announc.">
        <title>Metagenome Sequencing to Explore Phylogenomics of Terrestrial Cyanobacteria.</title>
        <authorList>
            <person name="Ward R.D."/>
            <person name="Stajich J.E."/>
            <person name="Johansen J.R."/>
            <person name="Huntemann M."/>
            <person name="Clum A."/>
            <person name="Foster B."/>
            <person name="Foster B."/>
            <person name="Roux S."/>
            <person name="Palaniappan K."/>
            <person name="Varghese N."/>
            <person name="Mukherjee S."/>
            <person name="Reddy T.B.K."/>
            <person name="Daum C."/>
            <person name="Copeland A."/>
            <person name="Chen I.A."/>
            <person name="Ivanova N.N."/>
            <person name="Kyrpides N.C."/>
            <person name="Shapiro N."/>
            <person name="Eloe-Fadrosh E.A."/>
            <person name="Pietrasiak N."/>
        </authorList>
    </citation>
    <scope>NUCLEOTIDE SEQUENCE</scope>
    <source>
        <strain evidence="2">UHER 2000/2452</strain>
    </source>
</reference>
<sequence>MAKVALLVGVSDYQIAGSDQGFTNLPSAKLDVEGMRRILENPELGAFDYVKDRINPTRQEMSEAIEEFLMGDDRQKDDLVLLYFSGHGAKDKNRKLHFAAKGTRKNAKDDLFTSTALSAQTVRDWLAECKATKKIMILDCCFSGAIDPNAKGDNSLEVLETSLSAVKGSIILTSSSATEISYGDPTQMSFYTRYFVQGVESGEADRDFNGYLSIKELHSYVRAKLLAERKEMTP</sequence>
<dbReference type="SUPFAM" id="SSF52129">
    <property type="entry name" value="Caspase-like"/>
    <property type="match status" value="1"/>
</dbReference>
<name>A0A951QBG5_9CYAN</name>
<dbReference type="GO" id="GO:0006508">
    <property type="term" value="P:proteolysis"/>
    <property type="evidence" value="ECO:0007669"/>
    <property type="project" value="InterPro"/>
</dbReference>
<protein>
    <submittedName>
        <fullName evidence="2">Caspase family protein</fullName>
    </submittedName>
</protein>
<dbReference type="Proteomes" id="UP000757435">
    <property type="component" value="Unassembled WGS sequence"/>
</dbReference>
<accession>A0A951QBG5</accession>
<dbReference type="GO" id="GO:0004197">
    <property type="term" value="F:cysteine-type endopeptidase activity"/>
    <property type="evidence" value="ECO:0007669"/>
    <property type="project" value="InterPro"/>
</dbReference>
<dbReference type="InterPro" id="IPR029030">
    <property type="entry name" value="Caspase-like_dom_sf"/>
</dbReference>
<evidence type="ECO:0000313" key="2">
    <source>
        <dbReference type="EMBL" id="MBW4660207.1"/>
    </source>
</evidence>
<comment type="caution">
    <text evidence="2">The sequence shown here is derived from an EMBL/GenBank/DDBJ whole genome shotgun (WGS) entry which is preliminary data.</text>
</comment>
<dbReference type="Pfam" id="PF00656">
    <property type="entry name" value="Peptidase_C14"/>
    <property type="match status" value="1"/>
</dbReference>
<dbReference type="PANTHER" id="PTHR22576">
    <property type="entry name" value="MUCOSA ASSOCIATED LYMPHOID TISSUE LYMPHOMA TRANSLOCATION PROTEIN 1/PARACASPASE"/>
    <property type="match status" value="1"/>
</dbReference>
<dbReference type="InterPro" id="IPR052039">
    <property type="entry name" value="Caspase-related_regulators"/>
</dbReference>
<gene>
    <name evidence="2" type="ORF">KME15_16145</name>
</gene>
<evidence type="ECO:0000313" key="3">
    <source>
        <dbReference type="Proteomes" id="UP000757435"/>
    </source>
</evidence>
<feature type="domain" description="Peptidase C14 caspase" evidence="1">
    <location>
        <begin position="3"/>
        <end position="226"/>
    </location>
</feature>
<organism evidence="2 3">
    <name type="scientific">Drouetiella hepatica Uher 2000/2452</name>
    <dbReference type="NCBI Taxonomy" id="904376"/>
    <lineage>
        <taxon>Bacteria</taxon>
        <taxon>Bacillati</taxon>
        <taxon>Cyanobacteriota</taxon>
        <taxon>Cyanophyceae</taxon>
        <taxon>Oculatellales</taxon>
        <taxon>Oculatellaceae</taxon>
        <taxon>Drouetiella</taxon>
    </lineage>
</organism>
<dbReference type="Gene3D" id="3.40.50.1460">
    <property type="match status" value="1"/>
</dbReference>
<dbReference type="PANTHER" id="PTHR22576:SF37">
    <property type="entry name" value="MUCOSA-ASSOCIATED LYMPHOID TISSUE LYMPHOMA TRANSLOCATION PROTEIN 1"/>
    <property type="match status" value="1"/>
</dbReference>
<dbReference type="EMBL" id="JAHHHD010000018">
    <property type="protein sequence ID" value="MBW4660207.1"/>
    <property type="molecule type" value="Genomic_DNA"/>
</dbReference>
<dbReference type="InterPro" id="IPR011600">
    <property type="entry name" value="Pept_C14_caspase"/>
</dbReference>
<evidence type="ECO:0000259" key="1">
    <source>
        <dbReference type="Pfam" id="PF00656"/>
    </source>
</evidence>
<dbReference type="NCBIfam" id="NF047832">
    <property type="entry name" value="caspase_w_EACC1"/>
    <property type="match status" value="1"/>
</dbReference>
<dbReference type="AlphaFoldDB" id="A0A951QBG5"/>
<proteinExistence type="predicted"/>